<gene>
    <name evidence="1" type="ORF">GGE16_005366</name>
</gene>
<reference evidence="1 2" key="1">
    <citation type="submission" date="2020-08" db="EMBL/GenBank/DDBJ databases">
        <title>Genomic Encyclopedia of Type Strains, Phase IV (KMG-V): Genome sequencing to study the core and pangenomes of soil and plant-associated prokaryotes.</title>
        <authorList>
            <person name="Whitman W."/>
        </authorList>
    </citation>
    <scope>NUCLEOTIDE SEQUENCE [LARGE SCALE GENOMIC DNA]</scope>
    <source>
        <strain evidence="1 2">SEMIA 415</strain>
    </source>
</reference>
<dbReference type="EMBL" id="JACIGO010000009">
    <property type="protein sequence ID" value="MBB4293279.1"/>
    <property type="molecule type" value="Genomic_DNA"/>
</dbReference>
<sequence length="52" mass="5930">MSLFYLNLHGDDIGAIIVSFGEKFIGCFSISLPGDFHAYKDQQDDRDCRFLL</sequence>
<organism evidence="1 2">
    <name type="scientific">Rhizobium leguminosarum</name>
    <dbReference type="NCBI Taxonomy" id="384"/>
    <lineage>
        <taxon>Bacteria</taxon>
        <taxon>Pseudomonadati</taxon>
        <taxon>Pseudomonadota</taxon>
        <taxon>Alphaproteobacteria</taxon>
        <taxon>Hyphomicrobiales</taxon>
        <taxon>Rhizobiaceae</taxon>
        <taxon>Rhizobium/Agrobacterium group</taxon>
        <taxon>Rhizobium</taxon>
    </lineage>
</organism>
<comment type="caution">
    <text evidence="1">The sequence shown here is derived from an EMBL/GenBank/DDBJ whole genome shotgun (WGS) entry which is preliminary data.</text>
</comment>
<name>A0AAE2T079_RHILE</name>
<accession>A0AAE2T079</accession>
<evidence type="ECO:0000313" key="1">
    <source>
        <dbReference type="EMBL" id="MBB4293279.1"/>
    </source>
</evidence>
<proteinExistence type="predicted"/>
<dbReference type="Proteomes" id="UP000538507">
    <property type="component" value="Unassembled WGS sequence"/>
</dbReference>
<dbReference type="AlphaFoldDB" id="A0AAE2T079"/>
<protein>
    <submittedName>
        <fullName evidence="1">Uncharacterized protein</fullName>
    </submittedName>
</protein>
<evidence type="ECO:0000313" key="2">
    <source>
        <dbReference type="Proteomes" id="UP000538507"/>
    </source>
</evidence>